<organism evidence="2 3">
    <name type="scientific">Pyronema omphalodes (strain CBS 100304)</name>
    <name type="common">Pyronema confluens</name>
    <dbReference type="NCBI Taxonomy" id="1076935"/>
    <lineage>
        <taxon>Eukaryota</taxon>
        <taxon>Fungi</taxon>
        <taxon>Dikarya</taxon>
        <taxon>Ascomycota</taxon>
        <taxon>Pezizomycotina</taxon>
        <taxon>Pezizomycetes</taxon>
        <taxon>Pezizales</taxon>
        <taxon>Pyronemataceae</taxon>
        <taxon>Pyronema</taxon>
    </lineage>
</organism>
<evidence type="ECO:0000313" key="3">
    <source>
        <dbReference type="Proteomes" id="UP000018144"/>
    </source>
</evidence>
<evidence type="ECO:0000313" key="2">
    <source>
        <dbReference type="EMBL" id="CCX30482.1"/>
    </source>
</evidence>
<protein>
    <submittedName>
        <fullName evidence="2">Uncharacterized protein</fullName>
    </submittedName>
</protein>
<evidence type="ECO:0000256" key="1">
    <source>
        <dbReference type="SAM" id="MobiDB-lite"/>
    </source>
</evidence>
<feature type="region of interest" description="Disordered" evidence="1">
    <location>
        <begin position="1"/>
        <end position="36"/>
    </location>
</feature>
<accession>U4LG12</accession>
<proteinExistence type="predicted"/>
<sequence>MHHTALVTLGQLSPRVKDKKGVPEKQASTGLNDSDYANRETSTAVVTCTHLAYISNFKK</sequence>
<gene>
    <name evidence="2" type="ORF">PCON_08681</name>
</gene>
<keyword evidence="3" id="KW-1185">Reference proteome</keyword>
<reference evidence="2 3" key="1">
    <citation type="journal article" date="2013" name="PLoS Genet.">
        <title>The genome and development-dependent transcriptomes of Pyronema confluens: a window into fungal evolution.</title>
        <authorList>
            <person name="Traeger S."/>
            <person name="Altegoer F."/>
            <person name="Freitag M."/>
            <person name="Gabaldon T."/>
            <person name="Kempken F."/>
            <person name="Kumar A."/>
            <person name="Marcet-Houben M."/>
            <person name="Poggeler S."/>
            <person name="Stajich J.E."/>
            <person name="Nowrousian M."/>
        </authorList>
    </citation>
    <scope>NUCLEOTIDE SEQUENCE [LARGE SCALE GENOMIC DNA]</scope>
    <source>
        <strain evidence="3">CBS 100304</strain>
        <tissue evidence="2">Vegetative mycelium</tissue>
    </source>
</reference>
<dbReference type="AlphaFoldDB" id="U4LG12"/>
<dbReference type="EMBL" id="HF935441">
    <property type="protein sequence ID" value="CCX30482.1"/>
    <property type="molecule type" value="Genomic_DNA"/>
</dbReference>
<name>U4LG12_PYROM</name>
<dbReference type="Proteomes" id="UP000018144">
    <property type="component" value="Unassembled WGS sequence"/>
</dbReference>